<feature type="region of interest" description="Disordered" evidence="1">
    <location>
        <begin position="93"/>
        <end position="222"/>
    </location>
</feature>
<keyword evidence="4" id="KW-1185">Reference proteome</keyword>
<name>A0A370TVC3_9HELO</name>
<dbReference type="RefSeq" id="XP_031872139.1">
    <property type="nucleotide sequence ID" value="XM_032012446.1"/>
</dbReference>
<comment type="caution">
    <text evidence="3">The sequence shown here is derived from an EMBL/GenBank/DDBJ whole genome shotgun (WGS) entry which is preliminary data.</text>
</comment>
<feature type="compositionally biased region" description="Basic and acidic residues" evidence="1">
    <location>
        <begin position="199"/>
        <end position="215"/>
    </location>
</feature>
<dbReference type="EMBL" id="NPIC01000002">
    <property type="protein sequence ID" value="RDL39483.1"/>
    <property type="molecule type" value="Genomic_DNA"/>
</dbReference>
<dbReference type="Proteomes" id="UP000254866">
    <property type="component" value="Unassembled WGS sequence"/>
</dbReference>
<dbReference type="OrthoDB" id="10663855at2759"/>
<keyword evidence="2" id="KW-0812">Transmembrane</keyword>
<dbReference type="AlphaFoldDB" id="A0A370TVC3"/>
<protein>
    <submittedName>
        <fullName evidence="3">Uncharacterized protein</fullName>
    </submittedName>
</protein>
<feature type="compositionally biased region" description="Basic residues" evidence="1">
    <location>
        <begin position="135"/>
        <end position="149"/>
    </location>
</feature>
<accession>A0A370TVC3</accession>
<feature type="region of interest" description="Disordered" evidence="1">
    <location>
        <begin position="21"/>
        <end position="54"/>
    </location>
</feature>
<evidence type="ECO:0000256" key="1">
    <source>
        <dbReference type="SAM" id="MobiDB-lite"/>
    </source>
</evidence>
<evidence type="ECO:0000313" key="3">
    <source>
        <dbReference type="EMBL" id="RDL39483.1"/>
    </source>
</evidence>
<feature type="transmembrane region" description="Helical" evidence="2">
    <location>
        <begin position="60"/>
        <end position="82"/>
    </location>
</feature>
<proteinExistence type="predicted"/>
<feature type="compositionally biased region" description="Basic residues" evidence="1">
    <location>
        <begin position="164"/>
        <end position="176"/>
    </location>
</feature>
<dbReference type="GeneID" id="43596672"/>
<organism evidence="3 4">
    <name type="scientific">Venustampulla echinocandica</name>
    <dbReference type="NCBI Taxonomy" id="2656787"/>
    <lineage>
        <taxon>Eukaryota</taxon>
        <taxon>Fungi</taxon>
        <taxon>Dikarya</taxon>
        <taxon>Ascomycota</taxon>
        <taxon>Pezizomycotina</taxon>
        <taxon>Leotiomycetes</taxon>
        <taxon>Helotiales</taxon>
        <taxon>Pleuroascaceae</taxon>
        <taxon>Venustampulla</taxon>
    </lineage>
</organism>
<sequence length="222" mass="24115">MTMIGPMTTCTTVINLGGATPIATEHPPTASPPLVTDPPSARSPSPQLVNPTEEKSDSGLVAGALIGSACGFFILLFILYACCTRSRSRTWSTTRSSRYYGSSQSSLGSYGRGSSRSSRLHFRGGGGSDWEGGNHRVRRPEKARVRGQRRTMSENDSDAVSSSRSHRRRRSGRRGSKVSNGSGLAGWYFKSMSGASSRGNHESERRRNAWRDGRARIQTLDD</sequence>
<reference evidence="3 4" key="1">
    <citation type="journal article" date="2018" name="IMA Fungus">
        <title>IMA Genome-F 9: Draft genome sequence of Annulohypoxylon stygium, Aspergillus mulundensis, Berkeleyomyces basicola (syn. Thielaviopsis basicola), Ceratocystis smalleyi, two Cercospora beticola strains, Coleophoma cylindrospora, Fusarium fracticaudum, Phialophora cf. hyalina, and Morchella septimelata.</title>
        <authorList>
            <person name="Wingfield B.D."/>
            <person name="Bills G.F."/>
            <person name="Dong Y."/>
            <person name="Huang W."/>
            <person name="Nel W.J."/>
            <person name="Swalarsk-Parry B.S."/>
            <person name="Vaghefi N."/>
            <person name="Wilken P.M."/>
            <person name="An Z."/>
            <person name="de Beer Z.W."/>
            <person name="De Vos L."/>
            <person name="Chen L."/>
            <person name="Duong T.A."/>
            <person name="Gao Y."/>
            <person name="Hammerbacher A."/>
            <person name="Kikkert J.R."/>
            <person name="Li Y."/>
            <person name="Li H."/>
            <person name="Li K."/>
            <person name="Li Q."/>
            <person name="Liu X."/>
            <person name="Ma X."/>
            <person name="Naidoo K."/>
            <person name="Pethybridge S.J."/>
            <person name="Sun J."/>
            <person name="Steenkamp E.T."/>
            <person name="van der Nest M.A."/>
            <person name="van Wyk S."/>
            <person name="Wingfield M.J."/>
            <person name="Xiong C."/>
            <person name="Yue Q."/>
            <person name="Zhang X."/>
        </authorList>
    </citation>
    <scope>NUCLEOTIDE SEQUENCE [LARGE SCALE GENOMIC DNA]</scope>
    <source>
        <strain evidence="3 4">BP 5553</strain>
    </source>
</reference>
<feature type="compositionally biased region" description="Low complexity" evidence="1">
    <location>
        <begin position="93"/>
        <end position="117"/>
    </location>
</feature>
<keyword evidence="2" id="KW-1133">Transmembrane helix</keyword>
<gene>
    <name evidence="3" type="ORF">BP5553_03823</name>
</gene>
<evidence type="ECO:0000313" key="4">
    <source>
        <dbReference type="Proteomes" id="UP000254866"/>
    </source>
</evidence>
<evidence type="ECO:0000256" key="2">
    <source>
        <dbReference type="SAM" id="Phobius"/>
    </source>
</evidence>
<keyword evidence="2" id="KW-0472">Membrane</keyword>